<evidence type="ECO:0000259" key="1">
    <source>
        <dbReference type="Pfam" id="PF00534"/>
    </source>
</evidence>
<dbReference type="InterPro" id="IPR001296">
    <property type="entry name" value="Glyco_trans_1"/>
</dbReference>
<dbReference type="CDD" id="cd03814">
    <property type="entry name" value="GT4-like"/>
    <property type="match status" value="1"/>
</dbReference>
<feature type="domain" description="Glycosyl transferase family 1" evidence="1">
    <location>
        <begin position="179"/>
        <end position="292"/>
    </location>
</feature>
<dbReference type="Pfam" id="PF00534">
    <property type="entry name" value="Glycos_transf_1"/>
    <property type="match status" value="1"/>
</dbReference>
<feature type="domain" description="Glycosyltransferase subfamily 4-like N-terminal" evidence="2">
    <location>
        <begin position="16"/>
        <end position="167"/>
    </location>
</feature>
<evidence type="ECO:0000313" key="4">
    <source>
        <dbReference type="Proteomes" id="UP000176914"/>
    </source>
</evidence>
<dbReference type="GO" id="GO:0016757">
    <property type="term" value="F:glycosyltransferase activity"/>
    <property type="evidence" value="ECO:0007669"/>
    <property type="project" value="InterPro"/>
</dbReference>
<dbReference type="AlphaFoldDB" id="A0A1F6E521"/>
<dbReference type="EMBL" id="MFLL01000029">
    <property type="protein sequence ID" value="OGG68736.1"/>
    <property type="molecule type" value="Genomic_DNA"/>
</dbReference>
<dbReference type="SUPFAM" id="SSF53756">
    <property type="entry name" value="UDP-Glycosyltransferase/glycogen phosphorylase"/>
    <property type="match status" value="1"/>
</dbReference>
<dbReference type="PANTHER" id="PTHR45947">
    <property type="entry name" value="SULFOQUINOVOSYL TRANSFERASE SQD2"/>
    <property type="match status" value="1"/>
</dbReference>
<dbReference type="InterPro" id="IPR028098">
    <property type="entry name" value="Glyco_trans_4-like_N"/>
</dbReference>
<evidence type="ECO:0008006" key="5">
    <source>
        <dbReference type="Google" id="ProtNLM"/>
    </source>
</evidence>
<sequence>MKRITIVTDAWSPQRNGVVVVLEHLVPALTKTGYEVAVIQPGLFRFHLPMPTYPEIRLALSTVRKMRRMLQHSRPDHVHVMTEGTLGFAARLACVRGGLSFTTSYETQFPLYAEKRMRGLARPSYRYMRWFHSKSGAIMVPTESMRHILSAKGFHRLVVWPRGVDANLFKASACVFKDLPKPCFVYFGRIAIEKNVEEFLSLPLPGSKLVIGDGPDRAKLERLYGSSATFVGYKTGQELVDALSCADVFVCPSRTETFGLTIVEALSCGIPVAAHDATGPRDILTPGVDGFLDEDLARAAVACLPLSKEACREKALQYSWGRCVDEFLRHLVPVGR</sequence>
<dbReference type="InterPro" id="IPR050194">
    <property type="entry name" value="Glycosyltransferase_grp1"/>
</dbReference>
<protein>
    <recommendedName>
        <fullName evidence="5">Alpha-mannosyltransferase</fullName>
    </recommendedName>
</protein>
<dbReference type="PANTHER" id="PTHR45947:SF3">
    <property type="entry name" value="SULFOQUINOVOSYL TRANSFERASE SQD2"/>
    <property type="match status" value="1"/>
</dbReference>
<dbReference type="Gene3D" id="3.40.50.2000">
    <property type="entry name" value="Glycogen Phosphorylase B"/>
    <property type="match status" value="2"/>
</dbReference>
<dbReference type="Pfam" id="PF13439">
    <property type="entry name" value="Glyco_transf_4"/>
    <property type="match status" value="1"/>
</dbReference>
<proteinExistence type="predicted"/>
<comment type="caution">
    <text evidence="3">The sequence shown here is derived from an EMBL/GenBank/DDBJ whole genome shotgun (WGS) entry which is preliminary data.</text>
</comment>
<gene>
    <name evidence="3" type="ORF">A3C20_02180</name>
</gene>
<reference evidence="3 4" key="1">
    <citation type="journal article" date="2016" name="Nat. Commun.">
        <title>Thousands of microbial genomes shed light on interconnected biogeochemical processes in an aquifer system.</title>
        <authorList>
            <person name="Anantharaman K."/>
            <person name="Brown C.T."/>
            <person name="Hug L.A."/>
            <person name="Sharon I."/>
            <person name="Castelle C.J."/>
            <person name="Probst A.J."/>
            <person name="Thomas B.C."/>
            <person name="Singh A."/>
            <person name="Wilkins M.J."/>
            <person name="Karaoz U."/>
            <person name="Brodie E.L."/>
            <person name="Williams K.H."/>
            <person name="Hubbard S.S."/>
            <person name="Banfield J.F."/>
        </authorList>
    </citation>
    <scope>NUCLEOTIDE SEQUENCE [LARGE SCALE GENOMIC DNA]</scope>
</reference>
<evidence type="ECO:0000313" key="3">
    <source>
        <dbReference type="EMBL" id="OGG68736.1"/>
    </source>
</evidence>
<dbReference type="Proteomes" id="UP000176914">
    <property type="component" value="Unassembled WGS sequence"/>
</dbReference>
<name>A0A1F6E521_9BACT</name>
<accession>A0A1F6E521</accession>
<organism evidence="3 4">
    <name type="scientific">Candidatus Kaiserbacteria bacterium RIFCSPHIGHO2_02_FULL_55_25</name>
    <dbReference type="NCBI Taxonomy" id="1798498"/>
    <lineage>
        <taxon>Bacteria</taxon>
        <taxon>Candidatus Kaiseribacteriota</taxon>
    </lineage>
</organism>
<evidence type="ECO:0000259" key="2">
    <source>
        <dbReference type="Pfam" id="PF13439"/>
    </source>
</evidence>